<feature type="non-terminal residue" evidence="2">
    <location>
        <position position="1"/>
    </location>
</feature>
<name>A0A7V1CWE4_9GAMM</name>
<feature type="transmembrane region" description="Helical" evidence="1">
    <location>
        <begin position="31"/>
        <end position="50"/>
    </location>
</feature>
<reference evidence="2" key="1">
    <citation type="journal article" date="2020" name="mSystems">
        <title>Genome- and Community-Level Interaction Insights into Carbon Utilization and Element Cycling Functions of Hydrothermarchaeota in Hydrothermal Sediment.</title>
        <authorList>
            <person name="Zhou Z."/>
            <person name="Liu Y."/>
            <person name="Xu W."/>
            <person name="Pan J."/>
            <person name="Luo Z.H."/>
            <person name="Li M."/>
        </authorList>
    </citation>
    <scope>NUCLEOTIDE SEQUENCE [LARGE SCALE GENOMIC DNA]</scope>
    <source>
        <strain evidence="2">HyVt-346</strain>
    </source>
</reference>
<proteinExistence type="predicted"/>
<keyword evidence="1" id="KW-0472">Membrane</keyword>
<dbReference type="EMBL" id="DRGM01000035">
    <property type="protein sequence ID" value="HEA15370.1"/>
    <property type="molecule type" value="Genomic_DNA"/>
</dbReference>
<dbReference type="Proteomes" id="UP000886188">
    <property type="component" value="Unassembled WGS sequence"/>
</dbReference>
<protein>
    <submittedName>
        <fullName evidence="2">Uncharacterized protein</fullName>
    </submittedName>
</protein>
<comment type="caution">
    <text evidence="2">The sequence shown here is derived from an EMBL/GenBank/DDBJ whole genome shotgun (WGS) entry which is preliminary data.</text>
</comment>
<keyword evidence="1" id="KW-1133">Transmembrane helix</keyword>
<sequence length="60" mass="6618">KLTLIKITGISLLLLTSILNILNIYSEYQLVFSTVGFVGIFVALIITFFGKNEKVGQPNT</sequence>
<gene>
    <name evidence="2" type="ORF">ENH88_02765</name>
</gene>
<accession>A0A7V1CWE4</accession>
<organism evidence="2">
    <name type="scientific">Pseudoalteromonas prydzensis</name>
    <dbReference type="NCBI Taxonomy" id="182141"/>
    <lineage>
        <taxon>Bacteria</taxon>
        <taxon>Pseudomonadati</taxon>
        <taxon>Pseudomonadota</taxon>
        <taxon>Gammaproteobacteria</taxon>
        <taxon>Alteromonadales</taxon>
        <taxon>Pseudoalteromonadaceae</taxon>
        <taxon>Pseudoalteromonas</taxon>
    </lineage>
</organism>
<dbReference type="AlphaFoldDB" id="A0A7V1CWE4"/>
<keyword evidence="1" id="KW-0812">Transmembrane</keyword>
<evidence type="ECO:0000256" key="1">
    <source>
        <dbReference type="SAM" id="Phobius"/>
    </source>
</evidence>
<evidence type="ECO:0000313" key="2">
    <source>
        <dbReference type="EMBL" id="HEA15370.1"/>
    </source>
</evidence>
<feature type="transmembrane region" description="Helical" evidence="1">
    <location>
        <begin position="7"/>
        <end position="25"/>
    </location>
</feature>